<evidence type="ECO:0000313" key="6">
    <source>
        <dbReference type="Proteomes" id="UP001193081"/>
    </source>
</evidence>
<dbReference type="Gene3D" id="1.20.120.530">
    <property type="entry name" value="GntR ligand-binding domain-like"/>
    <property type="match status" value="1"/>
</dbReference>
<feature type="domain" description="GntR C-terminal" evidence="4">
    <location>
        <begin position="2"/>
        <end position="46"/>
    </location>
</feature>
<dbReference type="Proteomes" id="UP001193081">
    <property type="component" value="Unassembled WGS sequence"/>
</dbReference>
<organism evidence="5 6">
    <name type="scientific">Candidatus Chloroploca mongolica</name>
    <dbReference type="NCBI Taxonomy" id="2528176"/>
    <lineage>
        <taxon>Bacteria</taxon>
        <taxon>Bacillati</taxon>
        <taxon>Chloroflexota</taxon>
        <taxon>Chloroflexia</taxon>
        <taxon>Chloroflexales</taxon>
        <taxon>Chloroflexineae</taxon>
        <taxon>Oscillochloridaceae</taxon>
        <taxon>Candidatus Chloroploca</taxon>
    </lineage>
</organism>
<comment type="caution">
    <text evidence="5">The sequence shown here is derived from an EMBL/GenBank/DDBJ whole genome shotgun (WGS) entry which is preliminary data.</text>
</comment>
<keyword evidence="6" id="KW-1185">Reference proteome</keyword>
<evidence type="ECO:0000256" key="2">
    <source>
        <dbReference type="ARBA" id="ARBA00023125"/>
    </source>
</evidence>
<dbReference type="Pfam" id="PF07729">
    <property type="entry name" value="FCD"/>
    <property type="match status" value="1"/>
</dbReference>
<accession>A0ABS4D3S7</accession>
<keyword evidence="1" id="KW-0805">Transcription regulation</keyword>
<gene>
    <name evidence="5" type="ORF">EYB53_000060</name>
</gene>
<dbReference type="InterPro" id="IPR008920">
    <property type="entry name" value="TF_FadR/GntR_C"/>
</dbReference>
<protein>
    <submittedName>
        <fullName evidence="5">FCD domain-containing protein</fullName>
    </submittedName>
</protein>
<evidence type="ECO:0000256" key="1">
    <source>
        <dbReference type="ARBA" id="ARBA00023015"/>
    </source>
</evidence>
<sequence length="61" mass="6988">MYRIRVLLPRSAGWIAEAEHEHRAVVARINDRDGDGAAQAMERHLRASCDRAIRLVLPIQR</sequence>
<name>A0ABS4D3S7_9CHLR</name>
<keyword evidence="2" id="KW-0238">DNA-binding</keyword>
<dbReference type="InterPro" id="IPR011711">
    <property type="entry name" value="GntR_C"/>
</dbReference>
<evidence type="ECO:0000259" key="4">
    <source>
        <dbReference type="Pfam" id="PF07729"/>
    </source>
</evidence>
<dbReference type="EMBL" id="SIJK02000001">
    <property type="protein sequence ID" value="MBP1464090.1"/>
    <property type="molecule type" value="Genomic_DNA"/>
</dbReference>
<evidence type="ECO:0000313" key="5">
    <source>
        <dbReference type="EMBL" id="MBP1464090.1"/>
    </source>
</evidence>
<evidence type="ECO:0000256" key="3">
    <source>
        <dbReference type="ARBA" id="ARBA00023163"/>
    </source>
</evidence>
<reference evidence="5 6" key="1">
    <citation type="submission" date="2021-03" db="EMBL/GenBank/DDBJ databases">
        <authorList>
            <person name="Grouzdev D.S."/>
        </authorList>
    </citation>
    <scope>NUCLEOTIDE SEQUENCE [LARGE SCALE GENOMIC DNA]</scope>
    <source>
        <strain evidence="5 6">M50-1</strain>
    </source>
</reference>
<keyword evidence="3" id="KW-0804">Transcription</keyword>
<proteinExistence type="predicted"/>
<dbReference type="SUPFAM" id="SSF48008">
    <property type="entry name" value="GntR ligand-binding domain-like"/>
    <property type="match status" value="1"/>
</dbReference>